<dbReference type="RefSeq" id="WP_111593525.1">
    <property type="nucleotide sequence ID" value="NZ_QLMA01000006.1"/>
</dbReference>
<evidence type="ECO:0000259" key="1">
    <source>
        <dbReference type="Pfam" id="PF13672"/>
    </source>
</evidence>
<evidence type="ECO:0000313" key="2">
    <source>
        <dbReference type="EMBL" id="RAJ79049.1"/>
    </source>
</evidence>
<dbReference type="InterPro" id="IPR001932">
    <property type="entry name" value="PPM-type_phosphatase-like_dom"/>
</dbReference>
<organism evidence="2 3">
    <name type="scientific">Chitinophaga dinghuensis</name>
    <dbReference type="NCBI Taxonomy" id="1539050"/>
    <lineage>
        <taxon>Bacteria</taxon>
        <taxon>Pseudomonadati</taxon>
        <taxon>Bacteroidota</taxon>
        <taxon>Chitinophagia</taxon>
        <taxon>Chitinophagales</taxon>
        <taxon>Chitinophagaceae</taxon>
        <taxon>Chitinophaga</taxon>
    </lineage>
</organism>
<gene>
    <name evidence="2" type="ORF">CLV59_106109</name>
</gene>
<sequence>MRVYTTLQMGVYHTHHCEDYLFTDTLSDNTHLFVVMDGCSAGTDSQFATALSARIFRKLAREFNYKSFLEKQTPSLKTLQRQLLQRFFEELKAMKNHLQLQLEEMLHTLLMAIVNTDTGEAEIICLGDGLIYIDGQYHEFDQDNRPDYPAYHLQKDFDSWYAAQQQLLSVKGFRDLSLCSDGIFSFAAFDRGEYAAAYNIPDYLLRDTNASETTFMLNRKVIEIQEQAGLKPMDDLAVIRIMLPD</sequence>
<protein>
    <submittedName>
        <fullName evidence="2">Protein phosphatase 2C-like protein</fullName>
    </submittedName>
</protein>
<dbReference type="EMBL" id="QLMA01000006">
    <property type="protein sequence ID" value="RAJ79049.1"/>
    <property type="molecule type" value="Genomic_DNA"/>
</dbReference>
<dbReference type="OrthoDB" id="654410at2"/>
<accession>A0A327VT11</accession>
<dbReference type="Proteomes" id="UP000249819">
    <property type="component" value="Unassembled WGS sequence"/>
</dbReference>
<comment type="caution">
    <text evidence="2">The sequence shown here is derived from an EMBL/GenBank/DDBJ whole genome shotgun (WGS) entry which is preliminary data.</text>
</comment>
<dbReference type="Gene3D" id="3.60.40.10">
    <property type="entry name" value="PPM-type phosphatase domain"/>
    <property type="match status" value="1"/>
</dbReference>
<dbReference type="InterPro" id="IPR036457">
    <property type="entry name" value="PPM-type-like_dom_sf"/>
</dbReference>
<name>A0A327VT11_9BACT</name>
<dbReference type="AlphaFoldDB" id="A0A327VT11"/>
<reference evidence="2 3" key="1">
    <citation type="submission" date="2018-06" db="EMBL/GenBank/DDBJ databases">
        <title>Genomic Encyclopedia of Archaeal and Bacterial Type Strains, Phase II (KMG-II): from individual species to whole genera.</title>
        <authorList>
            <person name="Goeker M."/>
        </authorList>
    </citation>
    <scope>NUCLEOTIDE SEQUENCE [LARGE SCALE GENOMIC DNA]</scope>
    <source>
        <strain evidence="2 3">DSM 29821</strain>
    </source>
</reference>
<keyword evidence="3" id="KW-1185">Reference proteome</keyword>
<evidence type="ECO:0000313" key="3">
    <source>
        <dbReference type="Proteomes" id="UP000249819"/>
    </source>
</evidence>
<dbReference type="SUPFAM" id="SSF81606">
    <property type="entry name" value="PP2C-like"/>
    <property type="match status" value="1"/>
</dbReference>
<dbReference type="Pfam" id="PF13672">
    <property type="entry name" value="PP2C_2"/>
    <property type="match status" value="1"/>
</dbReference>
<proteinExistence type="predicted"/>
<feature type="domain" description="PPM-type phosphatase" evidence="1">
    <location>
        <begin position="15"/>
        <end position="184"/>
    </location>
</feature>